<comment type="caution">
    <text evidence="1">The sequence shown here is derived from an EMBL/GenBank/DDBJ whole genome shotgun (WGS) entry which is preliminary data.</text>
</comment>
<gene>
    <name evidence="1" type="ORF">T4D_5466</name>
</gene>
<reference evidence="1 2" key="1">
    <citation type="submission" date="2015-01" db="EMBL/GenBank/DDBJ databases">
        <title>Evolution of Trichinella species and genotypes.</title>
        <authorList>
            <person name="Korhonen P.K."/>
            <person name="Edoardo P."/>
            <person name="Giuseppe L.R."/>
            <person name="Gasser R.B."/>
        </authorList>
    </citation>
    <scope>NUCLEOTIDE SEQUENCE [LARGE SCALE GENOMIC DNA]</scope>
    <source>
        <strain evidence="1">ISS470</strain>
    </source>
</reference>
<organism evidence="1 2">
    <name type="scientific">Trichinella pseudospiralis</name>
    <name type="common">Parasitic roundworm</name>
    <dbReference type="NCBI Taxonomy" id="6337"/>
    <lineage>
        <taxon>Eukaryota</taxon>
        <taxon>Metazoa</taxon>
        <taxon>Ecdysozoa</taxon>
        <taxon>Nematoda</taxon>
        <taxon>Enoplea</taxon>
        <taxon>Dorylaimia</taxon>
        <taxon>Trichinellida</taxon>
        <taxon>Trichinellidae</taxon>
        <taxon>Trichinella</taxon>
    </lineage>
</organism>
<proteinExistence type="predicted"/>
<evidence type="ECO:0000313" key="1">
    <source>
        <dbReference type="EMBL" id="KRY86987.1"/>
    </source>
</evidence>
<dbReference type="EMBL" id="JYDT01000063">
    <property type="protein sequence ID" value="KRY86987.1"/>
    <property type="molecule type" value="Genomic_DNA"/>
</dbReference>
<keyword evidence="2" id="KW-1185">Reference proteome</keyword>
<dbReference type="Proteomes" id="UP000054995">
    <property type="component" value="Unassembled WGS sequence"/>
</dbReference>
<sequence>MNDQKRRACITRSDISRIYNAKPYPDDPFIWWLMQHGTAQLCVKTRQVISDHCSCPSRQTAV</sequence>
<evidence type="ECO:0000313" key="2">
    <source>
        <dbReference type="Proteomes" id="UP000054995"/>
    </source>
</evidence>
<accession>A0A0V1FLS3</accession>
<dbReference type="AlphaFoldDB" id="A0A0V1FLS3"/>
<protein>
    <submittedName>
        <fullName evidence="1">Uncharacterized protein</fullName>
    </submittedName>
</protein>
<name>A0A0V1FLS3_TRIPS</name>